<evidence type="ECO:0000259" key="1">
    <source>
        <dbReference type="Pfam" id="PF03108"/>
    </source>
</evidence>
<organism evidence="2 3">
    <name type="scientific">Datura stramonium</name>
    <name type="common">Jimsonweed</name>
    <name type="synonym">Common thornapple</name>
    <dbReference type="NCBI Taxonomy" id="4076"/>
    <lineage>
        <taxon>Eukaryota</taxon>
        <taxon>Viridiplantae</taxon>
        <taxon>Streptophyta</taxon>
        <taxon>Embryophyta</taxon>
        <taxon>Tracheophyta</taxon>
        <taxon>Spermatophyta</taxon>
        <taxon>Magnoliopsida</taxon>
        <taxon>eudicotyledons</taxon>
        <taxon>Gunneridae</taxon>
        <taxon>Pentapetalae</taxon>
        <taxon>asterids</taxon>
        <taxon>lamiids</taxon>
        <taxon>Solanales</taxon>
        <taxon>Solanaceae</taxon>
        <taxon>Solanoideae</taxon>
        <taxon>Datureae</taxon>
        <taxon>Datura</taxon>
    </lineage>
</organism>
<dbReference type="EMBL" id="JACEIK010001094">
    <property type="protein sequence ID" value="MCD7465898.1"/>
    <property type="molecule type" value="Genomic_DNA"/>
</dbReference>
<reference evidence="2 3" key="1">
    <citation type="journal article" date="2021" name="BMC Genomics">
        <title>Datura genome reveals duplications of psychoactive alkaloid biosynthetic genes and high mutation rate following tissue culture.</title>
        <authorList>
            <person name="Rajewski A."/>
            <person name="Carter-House D."/>
            <person name="Stajich J."/>
            <person name="Litt A."/>
        </authorList>
    </citation>
    <scope>NUCLEOTIDE SEQUENCE [LARGE SCALE GENOMIC DNA]</scope>
    <source>
        <strain evidence="2">AR-01</strain>
    </source>
</reference>
<comment type="caution">
    <text evidence="2">The sequence shown here is derived from an EMBL/GenBank/DDBJ whole genome shotgun (WGS) entry which is preliminary data.</text>
</comment>
<feature type="non-terminal residue" evidence="2">
    <location>
        <position position="59"/>
    </location>
</feature>
<accession>A0ABS8T454</accession>
<evidence type="ECO:0000313" key="3">
    <source>
        <dbReference type="Proteomes" id="UP000823775"/>
    </source>
</evidence>
<dbReference type="Pfam" id="PF03108">
    <property type="entry name" value="DBD_Tnp_Mut"/>
    <property type="match status" value="1"/>
</dbReference>
<sequence>MEDPKLLLGMAFSSVNVFKEALKEHAIKTGYVFNYIKNESSRAPEDVKKWDGPSYPIDK</sequence>
<keyword evidence="3" id="KW-1185">Reference proteome</keyword>
<dbReference type="Proteomes" id="UP000823775">
    <property type="component" value="Unassembled WGS sequence"/>
</dbReference>
<protein>
    <recommendedName>
        <fullName evidence="1">Transposase MuDR plant domain-containing protein</fullName>
    </recommendedName>
</protein>
<feature type="domain" description="Transposase MuDR plant" evidence="1">
    <location>
        <begin position="5"/>
        <end position="43"/>
    </location>
</feature>
<dbReference type="InterPro" id="IPR004332">
    <property type="entry name" value="Transposase_MuDR"/>
</dbReference>
<evidence type="ECO:0000313" key="2">
    <source>
        <dbReference type="EMBL" id="MCD7465898.1"/>
    </source>
</evidence>
<name>A0ABS8T454_DATST</name>
<proteinExistence type="predicted"/>
<gene>
    <name evidence="2" type="ORF">HAX54_002108</name>
</gene>